<evidence type="ECO:0000313" key="2">
    <source>
        <dbReference type="Proteomes" id="UP000191672"/>
    </source>
</evidence>
<dbReference type="EMBL" id="MDYN01000008">
    <property type="protein sequence ID" value="OQD86208.1"/>
    <property type="molecule type" value="Genomic_DNA"/>
</dbReference>
<evidence type="ECO:0000313" key="1">
    <source>
        <dbReference type="EMBL" id="OQD86208.1"/>
    </source>
</evidence>
<reference evidence="2" key="1">
    <citation type="journal article" date="2017" name="Nat. Microbiol.">
        <title>Global analysis of biosynthetic gene clusters reveals vast potential of secondary metabolite production in Penicillium species.</title>
        <authorList>
            <person name="Nielsen J.C."/>
            <person name="Grijseels S."/>
            <person name="Prigent S."/>
            <person name="Ji B."/>
            <person name="Dainat J."/>
            <person name="Nielsen K.F."/>
            <person name="Frisvad J.C."/>
            <person name="Workman M."/>
            <person name="Nielsen J."/>
        </authorList>
    </citation>
    <scope>NUCLEOTIDE SEQUENCE [LARGE SCALE GENOMIC DNA]</scope>
    <source>
        <strain evidence="2">IBT 31811</strain>
    </source>
</reference>
<organism evidence="1 2">
    <name type="scientific">Penicillium antarcticum</name>
    <dbReference type="NCBI Taxonomy" id="416450"/>
    <lineage>
        <taxon>Eukaryota</taxon>
        <taxon>Fungi</taxon>
        <taxon>Dikarya</taxon>
        <taxon>Ascomycota</taxon>
        <taxon>Pezizomycotina</taxon>
        <taxon>Eurotiomycetes</taxon>
        <taxon>Eurotiomycetidae</taxon>
        <taxon>Eurotiales</taxon>
        <taxon>Aspergillaceae</taxon>
        <taxon>Penicillium</taxon>
    </lineage>
</organism>
<sequence length="54" mass="5845">MDTWIYASAGSGGTSEYGPKYFQVSIGSLTAQRYFRVLGAAVLMPGISGYNKLY</sequence>
<proteinExistence type="predicted"/>
<dbReference type="Proteomes" id="UP000191672">
    <property type="component" value="Unassembled WGS sequence"/>
</dbReference>
<name>A0A1V6QAF1_9EURO</name>
<gene>
    <name evidence="1" type="ORF">PENANT_c008G04799</name>
</gene>
<accession>A0A1V6QAF1</accession>
<comment type="caution">
    <text evidence="1">The sequence shown here is derived from an EMBL/GenBank/DDBJ whole genome shotgun (WGS) entry which is preliminary data.</text>
</comment>
<keyword evidence="2" id="KW-1185">Reference proteome</keyword>
<dbReference type="AlphaFoldDB" id="A0A1V6QAF1"/>
<protein>
    <submittedName>
        <fullName evidence="1">Uncharacterized protein</fullName>
    </submittedName>
</protein>